<evidence type="ECO:0000313" key="2">
    <source>
        <dbReference type="Proteomes" id="UP000016646"/>
    </source>
</evidence>
<gene>
    <name evidence="1" type="ORF">HMPREF0860_1115</name>
</gene>
<reference evidence="1 2" key="1">
    <citation type="submission" date="2013-08" db="EMBL/GenBank/DDBJ databases">
        <authorList>
            <person name="Durkin A.S."/>
            <person name="Haft D.R."/>
            <person name="McCorrison J."/>
            <person name="Torralba M."/>
            <person name="Gillis M."/>
            <person name="Haft D.H."/>
            <person name="Methe B."/>
            <person name="Sutton G."/>
            <person name="Nelson K.E."/>
        </authorList>
    </citation>
    <scope>NUCLEOTIDE SEQUENCE [LARGE SCALE GENOMIC DNA]</scope>
    <source>
        <strain evidence="1 2">ATCC 35536</strain>
    </source>
</reference>
<protein>
    <submittedName>
        <fullName evidence="1">Uncharacterized protein</fullName>
    </submittedName>
</protein>
<sequence length="53" mass="6121">MLKIPTSRSLNKSEEDIKEPLKLRGSFNFEFSFENSLIYYMCANAHGCGIFEN</sequence>
<accession>A0ABN0P3F9</accession>
<comment type="caution">
    <text evidence="1">The sequence shown here is derived from an EMBL/GenBank/DDBJ whole genome shotgun (WGS) entry which is preliminary data.</text>
</comment>
<keyword evidence="2" id="KW-1185">Reference proteome</keyword>
<organism evidence="1 2">
    <name type="scientific">Treponema socranskii subsp. socranskii VPI DR56BR1116 = ATCC 35536</name>
    <dbReference type="NCBI Taxonomy" id="1125725"/>
    <lineage>
        <taxon>Bacteria</taxon>
        <taxon>Pseudomonadati</taxon>
        <taxon>Spirochaetota</taxon>
        <taxon>Spirochaetia</taxon>
        <taxon>Spirochaetales</taxon>
        <taxon>Treponemataceae</taxon>
        <taxon>Treponema</taxon>
    </lineage>
</organism>
<name>A0ABN0P3F9_TRESO</name>
<proteinExistence type="predicted"/>
<dbReference type="Proteomes" id="UP000016646">
    <property type="component" value="Unassembled WGS sequence"/>
</dbReference>
<dbReference type="EMBL" id="AVQI01000067">
    <property type="protein sequence ID" value="ERK00491.1"/>
    <property type="molecule type" value="Genomic_DNA"/>
</dbReference>
<evidence type="ECO:0000313" key="1">
    <source>
        <dbReference type="EMBL" id="ERK00491.1"/>
    </source>
</evidence>